<dbReference type="SFLD" id="SFLDF00275">
    <property type="entry name" value="adenosine_C2_methyltransferase"/>
    <property type="match status" value="1"/>
</dbReference>
<evidence type="ECO:0000256" key="1">
    <source>
        <dbReference type="ARBA" id="ARBA00004496"/>
    </source>
</evidence>
<dbReference type="GO" id="GO:0051539">
    <property type="term" value="F:4 iron, 4 sulfur cluster binding"/>
    <property type="evidence" value="ECO:0007669"/>
    <property type="project" value="UniProtKB-UniRule"/>
</dbReference>
<feature type="binding site" evidence="14">
    <location>
        <position position="292"/>
    </location>
    <ligand>
        <name>S-adenosyl-L-methionine</name>
        <dbReference type="ChEBI" id="CHEBI:59789"/>
    </ligand>
</feature>
<evidence type="ECO:0000256" key="10">
    <source>
        <dbReference type="ARBA" id="ARBA00022723"/>
    </source>
</evidence>
<keyword evidence="10 14" id="KW-0479">Metal-binding</keyword>
<dbReference type="Gene3D" id="3.20.20.70">
    <property type="entry name" value="Aldolase class I"/>
    <property type="match status" value="1"/>
</dbReference>
<dbReference type="InterPro" id="IPR013785">
    <property type="entry name" value="Aldolase_TIM"/>
</dbReference>
<feature type="binding site" evidence="14">
    <location>
        <position position="113"/>
    </location>
    <ligand>
        <name>[4Fe-4S] cluster</name>
        <dbReference type="ChEBI" id="CHEBI:49883"/>
        <note>4Fe-4S-S-AdoMet</note>
    </ligand>
</feature>
<feature type="binding site" evidence="14">
    <location>
        <position position="117"/>
    </location>
    <ligand>
        <name>[4Fe-4S] cluster</name>
        <dbReference type="ChEBI" id="CHEBI:49883"/>
        <note>4Fe-4S-S-AdoMet</note>
    </ligand>
</feature>
<keyword evidence="3 14" id="KW-0004">4Fe-4S</keyword>
<dbReference type="PANTHER" id="PTHR30544">
    <property type="entry name" value="23S RRNA METHYLTRANSFERASE"/>
    <property type="match status" value="1"/>
</dbReference>
<evidence type="ECO:0000256" key="2">
    <source>
        <dbReference type="ARBA" id="ARBA00007544"/>
    </source>
</evidence>
<sequence>MTKPHLRDLTKSELESLILSWKVPRYRADQILQWIYQKNAMAVEDMQNLPHELHALLNQKTDLNRLTLISMMQSANGESIKFLTKTPDGHLCETVLITQQKRRTVCISTQLGCRIRCIFCASGKGKFGRNLTAGEMMEQISMVSSKVKAPITNVVFMGMGEPLDNYDQTMKALEILQAKWGFALSARRITVSTSGITPKILSFVKTTGGRVRLSVSLHSAINETRSYLVPINKKYGLAELTRTLDAVHQKLKRDITFEYTLIEGVNDSMQQAEQTAKLSSRLKAKVNIIPYNPIREMDFKTPSPERIKAFQSILEKRGIRVMVRQTAGRDIDAACGQLRLKRD</sequence>
<comment type="caution">
    <text evidence="14">Lacks conserved residue(s) required for the propagation of feature annotation.</text>
</comment>
<keyword evidence="13 14" id="KW-1015">Disulfide bond</keyword>
<keyword evidence="5 14" id="KW-0698">rRNA processing</keyword>
<dbReference type="InterPro" id="IPR007197">
    <property type="entry name" value="rSAM"/>
</dbReference>
<dbReference type="NCBIfam" id="TIGR00048">
    <property type="entry name" value="rRNA_mod_RlmN"/>
    <property type="match status" value="1"/>
</dbReference>
<organism evidence="16 17">
    <name type="scientific">Candidatus Abzuiibacterium crystallinum</name>
    <dbReference type="NCBI Taxonomy" id="1974748"/>
    <lineage>
        <taxon>Bacteria</taxon>
        <taxon>Pseudomonadati</taxon>
        <taxon>Candidatus Omnitrophota</taxon>
        <taxon>Candidatus Abzuiibacterium</taxon>
    </lineage>
</organism>
<gene>
    <name evidence="14 16" type="primary">rlmN</name>
    <name evidence="16" type="ORF">COV74_00125</name>
</gene>
<dbReference type="HAMAP" id="MF_01849">
    <property type="entry name" value="RNA_methyltr_RlmN"/>
    <property type="match status" value="1"/>
</dbReference>
<dbReference type="GO" id="GO:0000049">
    <property type="term" value="F:tRNA binding"/>
    <property type="evidence" value="ECO:0007669"/>
    <property type="project" value="UniProtKB-UniRule"/>
</dbReference>
<dbReference type="SFLD" id="SFLDG01062">
    <property type="entry name" value="methyltransferase_(Class_A)"/>
    <property type="match status" value="1"/>
</dbReference>
<keyword evidence="6 14" id="KW-0489">Methyltransferase</keyword>
<comment type="subcellular location">
    <subcellularLocation>
        <location evidence="1 14">Cytoplasm</location>
    </subcellularLocation>
</comment>
<evidence type="ECO:0000256" key="14">
    <source>
        <dbReference type="HAMAP-Rule" id="MF_01849"/>
    </source>
</evidence>
<feature type="binding site" evidence="14">
    <location>
        <begin position="160"/>
        <end position="161"/>
    </location>
    <ligand>
        <name>S-adenosyl-L-methionine</name>
        <dbReference type="ChEBI" id="CHEBI:59789"/>
    </ligand>
</feature>
<comment type="similarity">
    <text evidence="2 14">Belongs to the radical SAM superfamily. RlmN family.</text>
</comment>
<dbReference type="InterPro" id="IPR004383">
    <property type="entry name" value="rRNA_lsu_MTrfase_RlmN/Cfr"/>
</dbReference>
<evidence type="ECO:0000256" key="3">
    <source>
        <dbReference type="ARBA" id="ARBA00022485"/>
    </source>
</evidence>
<evidence type="ECO:0000256" key="9">
    <source>
        <dbReference type="ARBA" id="ARBA00022694"/>
    </source>
</evidence>
<dbReference type="SFLD" id="SFLDS00029">
    <property type="entry name" value="Radical_SAM"/>
    <property type="match status" value="1"/>
</dbReference>
<dbReference type="Pfam" id="PF04055">
    <property type="entry name" value="Radical_SAM"/>
    <property type="match status" value="1"/>
</dbReference>
<evidence type="ECO:0000313" key="16">
    <source>
        <dbReference type="EMBL" id="PIQ87601.1"/>
    </source>
</evidence>
<keyword evidence="11 14" id="KW-0408">Iron</keyword>
<keyword evidence="8 14" id="KW-0949">S-adenosyl-L-methionine</keyword>
<feature type="active site" description="Proton acceptor" evidence="14">
    <location>
        <position position="93"/>
    </location>
</feature>
<dbReference type="Gene3D" id="1.10.150.530">
    <property type="match status" value="1"/>
</dbReference>
<evidence type="ECO:0000259" key="15">
    <source>
        <dbReference type="PROSITE" id="PS51918"/>
    </source>
</evidence>
<keyword evidence="7 14" id="KW-0808">Transferase</keyword>
<feature type="binding site" evidence="14">
    <location>
        <position position="120"/>
    </location>
    <ligand>
        <name>[4Fe-4S] cluster</name>
        <dbReference type="ChEBI" id="CHEBI:49883"/>
        <note>4Fe-4S-S-AdoMet</note>
    </ligand>
</feature>
<accession>A0A2H0LTB4</accession>
<dbReference type="SMART" id="SM00729">
    <property type="entry name" value="Elp3"/>
    <property type="match status" value="1"/>
</dbReference>
<dbReference type="GO" id="GO:0030488">
    <property type="term" value="P:tRNA methylation"/>
    <property type="evidence" value="ECO:0007669"/>
    <property type="project" value="UniProtKB-UniRule"/>
</dbReference>
<dbReference type="GO" id="GO:0070040">
    <property type="term" value="F:rRNA (adenine(2503)-C2-)-methyltransferase activity"/>
    <property type="evidence" value="ECO:0007669"/>
    <property type="project" value="UniProtKB-UniRule"/>
</dbReference>
<evidence type="ECO:0000256" key="5">
    <source>
        <dbReference type="ARBA" id="ARBA00022552"/>
    </source>
</evidence>
<dbReference type="EC" id="2.1.1.192" evidence="14"/>
<proteinExistence type="inferred from homology"/>
<feature type="binding site" evidence="14">
    <location>
        <begin position="216"/>
        <end position="218"/>
    </location>
    <ligand>
        <name>S-adenosyl-L-methionine</name>
        <dbReference type="ChEBI" id="CHEBI:59789"/>
    </ligand>
</feature>
<evidence type="ECO:0000256" key="11">
    <source>
        <dbReference type="ARBA" id="ARBA00023004"/>
    </source>
</evidence>
<dbReference type="InterPro" id="IPR058240">
    <property type="entry name" value="rSAM_sf"/>
</dbReference>
<comment type="catalytic activity">
    <reaction evidence="14">
        <text>adenosine(2503) in 23S rRNA + 2 reduced [2Fe-2S]-[ferredoxin] + 2 S-adenosyl-L-methionine = 2-methyladenosine(2503) in 23S rRNA + 5'-deoxyadenosine + L-methionine + 2 oxidized [2Fe-2S]-[ferredoxin] + S-adenosyl-L-homocysteine</text>
        <dbReference type="Rhea" id="RHEA:42916"/>
        <dbReference type="Rhea" id="RHEA-COMP:10000"/>
        <dbReference type="Rhea" id="RHEA-COMP:10001"/>
        <dbReference type="Rhea" id="RHEA-COMP:10152"/>
        <dbReference type="Rhea" id="RHEA-COMP:10282"/>
        <dbReference type="ChEBI" id="CHEBI:17319"/>
        <dbReference type="ChEBI" id="CHEBI:33737"/>
        <dbReference type="ChEBI" id="CHEBI:33738"/>
        <dbReference type="ChEBI" id="CHEBI:57844"/>
        <dbReference type="ChEBI" id="CHEBI:57856"/>
        <dbReference type="ChEBI" id="CHEBI:59789"/>
        <dbReference type="ChEBI" id="CHEBI:74411"/>
        <dbReference type="ChEBI" id="CHEBI:74497"/>
        <dbReference type="EC" id="2.1.1.192"/>
    </reaction>
</comment>
<feature type="active site" description="S-methylcysteine intermediate" evidence="14">
    <location>
        <position position="335"/>
    </location>
</feature>
<dbReference type="CDD" id="cd01335">
    <property type="entry name" value="Radical_SAM"/>
    <property type="match status" value="1"/>
</dbReference>
<evidence type="ECO:0000256" key="4">
    <source>
        <dbReference type="ARBA" id="ARBA00022490"/>
    </source>
</evidence>
<feature type="domain" description="Radical SAM core" evidence="15">
    <location>
        <begin position="99"/>
        <end position="329"/>
    </location>
</feature>
<keyword evidence="12 14" id="KW-0411">Iron-sulfur</keyword>
<name>A0A2H0LTB4_9BACT</name>
<dbReference type="PIRSF" id="PIRSF006004">
    <property type="entry name" value="CHP00048"/>
    <property type="match status" value="1"/>
</dbReference>
<dbReference type="PANTHER" id="PTHR30544:SF5">
    <property type="entry name" value="RADICAL SAM CORE DOMAIN-CONTAINING PROTEIN"/>
    <property type="match status" value="1"/>
</dbReference>
<keyword evidence="9 14" id="KW-0819">tRNA processing</keyword>
<dbReference type="SUPFAM" id="SSF102114">
    <property type="entry name" value="Radical SAM enzymes"/>
    <property type="match status" value="1"/>
</dbReference>
<comment type="caution">
    <text evidence="16">The sequence shown here is derived from an EMBL/GenBank/DDBJ whole genome shotgun (WGS) entry which is preliminary data.</text>
</comment>
<protein>
    <recommendedName>
        <fullName evidence="14">Probable dual-specificity RNA methyltransferase RlmN</fullName>
        <ecNumber evidence="14">2.1.1.192</ecNumber>
    </recommendedName>
    <alternativeName>
        <fullName evidence="14">23S rRNA (adenine(2503)-C(2))-methyltransferase</fullName>
    </alternativeName>
    <alternativeName>
        <fullName evidence="14">23S rRNA m2A2503 methyltransferase</fullName>
    </alternativeName>
    <alternativeName>
        <fullName evidence="14">Ribosomal RNA large subunit methyltransferase N</fullName>
    </alternativeName>
    <alternativeName>
        <fullName evidence="14">tRNA (adenine(37)-C(2))-methyltransferase</fullName>
    </alternativeName>
    <alternativeName>
        <fullName evidence="14">tRNA m2A37 methyltransferase</fullName>
    </alternativeName>
</protein>
<comment type="catalytic activity">
    <reaction evidence="14">
        <text>adenosine(37) in tRNA + 2 reduced [2Fe-2S]-[ferredoxin] + 2 S-adenosyl-L-methionine = 2-methyladenosine(37) in tRNA + 5'-deoxyadenosine + L-methionine + 2 oxidized [2Fe-2S]-[ferredoxin] + S-adenosyl-L-homocysteine</text>
        <dbReference type="Rhea" id="RHEA:43332"/>
        <dbReference type="Rhea" id="RHEA-COMP:10000"/>
        <dbReference type="Rhea" id="RHEA-COMP:10001"/>
        <dbReference type="Rhea" id="RHEA-COMP:10162"/>
        <dbReference type="Rhea" id="RHEA-COMP:10485"/>
        <dbReference type="ChEBI" id="CHEBI:17319"/>
        <dbReference type="ChEBI" id="CHEBI:33737"/>
        <dbReference type="ChEBI" id="CHEBI:33738"/>
        <dbReference type="ChEBI" id="CHEBI:57844"/>
        <dbReference type="ChEBI" id="CHEBI:57856"/>
        <dbReference type="ChEBI" id="CHEBI:59789"/>
        <dbReference type="ChEBI" id="CHEBI:74411"/>
        <dbReference type="ChEBI" id="CHEBI:74497"/>
        <dbReference type="EC" id="2.1.1.192"/>
    </reaction>
</comment>
<evidence type="ECO:0000313" key="17">
    <source>
        <dbReference type="Proteomes" id="UP000230859"/>
    </source>
</evidence>
<dbReference type="FunFam" id="3.20.20.70:FF:000014">
    <property type="entry name" value="Probable dual-specificity RNA methyltransferase RlmN"/>
    <property type="match status" value="1"/>
</dbReference>
<keyword evidence="4 14" id="KW-0963">Cytoplasm</keyword>
<dbReference type="InterPro" id="IPR006638">
    <property type="entry name" value="Elp3/MiaA/NifB-like_rSAM"/>
</dbReference>
<dbReference type="InterPro" id="IPR040072">
    <property type="entry name" value="Methyltransferase_A"/>
</dbReference>
<reference evidence="16 17" key="1">
    <citation type="submission" date="2017-09" db="EMBL/GenBank/DDBJ databases">
        <title>Depth-based differentiation of microbial function through sediment-hosted aquifers and enrichment of novel symbionts in the deep terrestrial subsurface.</title>
        <authorList>
            <person name="Probst A.J."/>
            <person name="Ladd B."/>
            <person name="Jarett J.K."/>
            <person name="Geller-Mcgrath D.E."/>
            <person name="Sieber C.M."/>
            <person name="Emerson J.B."/>
            <person name="Anantharaman K."/>
            <person name="Thomas B.C."/>
            <person name="Malmstrom R."/>
            <person name="Stieglmeier M."/>
            <person name="Klingl A."/>
            <person name="Woyke T."/>
            <person name="Ryan C.M."/>
            <person name="Banfield J.F."/>
        </authorList>
    </citation>
    <scope>NUCLEOTIDE SEQUENCE [LARGE SCALE GENOMIC DNA]</scope>
    <source>
        <strain evidence="16">CG11_big_fil_rev_8_21_14_0_20_45_26</strain>
    </source>
</reference>
<feature type="binding site" evidence="14">
    <location>
        <position position="192"/>
    </location>
    <ligand>
        <name>S-adenosyl-L-methionine</name>
        <dbReference type="ChEBI" id="CHEBI:59789"/>
    </ligand>
</feature>
<evidence type="ECO:0000256" key="8">
    <source>
        <dbReference type="ARBA" id="ARBA00022691"/>
    </source>
</evidence>
<dbReference type="GO" id="GO:0046872">
    <property type="term" value="F:metal ion binding"/>
    <property type="evidence" value="ECO:0007669"/>
    <property type="project" value="UniProtKB-KW"/>
</dbReference>
<evidence type="ECO:0000256" key="6">
    <source>
        <dbReference type="ARBA" id="ARBA00022603"/>
    </source>
</evidence>
<evidence type="ECO:0000256" key="12">
    <source>
        <dbReference type="ARBA" id="ARBA00023014"/>
    </source>
</evidence>
<dbReference type="InterPro" id="IPR048641">
    <property type="entry name" value="RlmN_N"/>
</dbReference>
<dbReference type="Proteomes" id="UP000230859">
    <property type="component" value="Unassembled WGS sequence"/>
</dbReference>
<evidence type="ECO:0000256" key="13">
    <source>
        <dbReference type="ARBA" id="ARBA00023157"/>
    </source>
</evidence>
<comment type="miscellaneous">
    <text evidence="14">Reaction proceeds by a ping-pong mechanism involving intermediate methylation of a conserved cysteine residue.</text>
</comment>
<comment type="cofactor">
    <cofactor evidence="14">
        <name>[4Fe-4S] cluster</name>
        <dbReference type="ChEBI" id="CHEBI:49883"/>
    </cofactor>
    <text evidence="14">Binds 1 [4Fe-4S] cluster. The cluster is coordinated with 3 cysteines and an exchangeable S-adenosyl-L-methionine.</text>
</comment>
<dbReference type="EMBL" id="PCVY01000002">
    <property type="protein sequence ID" value="PIQ87601.1"/>
    <property type="molecule type" value="Genomic_DNA"/>
</dbReference>
<comment type="function">
    <text evidence="14">Specifically methylates position 2 of adenine 2503 in 23S rRNA and position 2 of adenine 37 in tRNAs.</text>
</comment>
<dbReference type="GO" id="GO:0019843">
    <property type="term" value="F:rRNA binding"/>
    <property type="evidence" value="ECO:0007669"/>
    <property type="project" value="UniProtKB-UniRule"/>
</dbReference>
<dbReference type="GO" id="GO:0005737">
    <property type="term" value="C:cytoplasm"/>
    <property type="evidence" value="ECO:0007669"/>
    <property type="project" value="UniProtKB-SubCell"/>
</dbReference>
<dbReference type="GO" id="GO:0070475">
    <property type="term" value="P:rRNA base methylation"/>
    <property type="evidence" value="ECO:0007669"/>
    <property type="project" value="UniProtKB-UniRule"/>
</dbReference>
<dbReference type="InterPro" id="IPR027492">
    <property type="entry name" value="RNA_MTrfase_RlmN"/>
</dbReference>
<dbReference type="PROSITE" id="PS51918">
    <property type="entry name" value="RADICAL_SAM"/>
    <property type="match status" value="1"/>
</dbReference>
<dbReference type="AlphaFoldDB" id="A0A2H0LTB4"/>
<evidence type="ECO:0000256" key="7">
    <source>
        <dbReference type="ARBA" id="ARBA00022679"/>
    </source>
</evidence>
<dbReference type="Pfam" id="PF21016">
    <property type="entry name" value="RlmN_N"/>
    <property type="match status" value="1"/>
</dbReference>
<dbReference type="GO" id="GO:0002935">
    <property type="term" value="F:tRNA (adenine(37)-C2)-methyltransferase activity"/>
    <property type="evidence" value="ECO:0007669"/>
    <property type="project" value="UniProtKB-UniRule"/>
</dbReference>